<reference evidence="1 2" key="1">
    <citation type="journal article" date="2011" name="J. Bacteriol.">
        <title>Genome sequence of Chthoniobacter flavus Ellin428, an aerobic heterotrophic soil bacterium.</title>
        <authorList>
            <person name="Kant R."/>
            <person name="van Passel M.W."/>
            <person name="Palva A."/>
            <person name="Lucas S."/>
            <person name="Lapidus A."/>
            <person name="Glavina Del Rio T."/>
            <person name="Dalin E."/>
            <person name="Tice H."/>
            <person name="Bruce D."/>
            <person name="Goodwin L."/>
            <person name="Pitluck S."/>
            <person name="Larimer F.W."/>
            <person name="Land M.L."/>
            <person name="Hauser L."/>
            <person name="Sangwan P."/>
            <person name="de Vos W.M."/>
            <person name="Janssen P.H."/>
            <person name="Smidt H."/>
        </authorList>
    </citation>
    <scope>NUCLEOTIDE SEQUENCE [LARGE SCALE GENOMIC DNA]</scope>
    <source>
        <strain evidence="1 2">Ellin428</strain>
    </source>
</reference>
<gene>
    <name evidence="1" type="ORF">CfE428DRAFT_6686</name>
</gene>
<accession>B4DCP5</accession>
<dbReference type="EMBL" id="ABVL01000056">
    <property type="protein sequence ID" value="EDY15793.1"/>
    <property type="molecule type" value="Genomic_DNA"/>
</dbReference>
<dbReference type="InParanoid" id="B4DCP5"/>
<evidence type="ECO:0000313" key="2">
    <source>
        <dbReference type="Proteomes" id="UP000005824"/>
    </source>
</evidence>
<dbReference type="Proteomes" id="UP000005824">
    <property type="component" value="Unassembled WGS sequence"/>
</dbReference>
<sequence>MGFQASHSVSSRLLYTGGYSDAGAIIQILQRLPQSIMGNKAVAARVSGLESELEGALAGGKRVPQLPI</sequence>
<dbReference type="AlphaFoldDB" id="B4DCP5"/>
<proteinExistence type="predicted"/>
<evidence type="ECO:0000313" key="1">
    <source>
        <dbReference type="EMBL" id="EDY15793.1"/>
    </source>
</evidence>
<comment type="caution">
    <text evidence="1">The sequence shown here is derived from an EMBL/GenBank/DDBJ whole genome shotgun (WGS) entry which is preliminary data.</text>
</comment>
<name>B4DCP5_9BACT</name>
<protein>
    <submittedName>
        <fullName evidence="1">Uncharacterized protein</fullName>
    </submittedName>
</protein>
<organism evidence="1 2">
    <name type="scientific">Chthoniobacter flavus Ellin428</name>
    <dbReference type="NCBI Taxonomy" id="497964"/>
    <lineage>
        <taxon>Bacteria</taxon>
        <taxon>Pseudomonadati</taxon>
        <taxon>Verrucomicrobiota</taxon>
        <taxon>Spartobacteria</taxon>
        <taxon>Chthoniobacterales</taxon>
        <taxon>Chthoniobacteraceae</taxon>
        <taxon>Chthoniobacter</taxon>
    </lineage>
</organism>
<keyword evidence="2" id="KW-1185">Reference proteome</keyword>